<dbReference type="OrthoDB" id="2408246at2759"/>
<organism evidence="2 3">
    <name type="scientific">Rhizophagus irregularis</name>
    <dbReference type="NCBI Taxonomy" id="588596"/>
    <lineage>
        <taxon>Eukaryota</taxon>
        <taxon>Fungi</taxon>
        <taxon>Fungi incertae sedis</taxon>
        <taxon>Mucoromycota</taxon>
        <taxon>Glomeromycotina</taxon>
        <taxon>Glomeromycetes</taxon>
        <taxon>Glomerales</taxon>
        <taxon>Glomeraceae</taxon>
        <taxon>Rhizophagus</taxon>
    </lineage>
</organism>
<name>A0A915ZQR8_9GLOM</name>
<feature type="region of interest" description="Disordered" evidence="1">
    <location>
        <begin position="1"/>
        <end position="23"/>
    </location>
</feature>
<dbReference type="AlphaFoldDB" id="A0A915ZQR8"/>
<dbReference type="EMBL" id="CAGKOT010000058">
    <property type="protein sequence ID" value="CAB5387388.1"/>
    <property type="molecule type" value="Genomic_DNA"/>
</dbReference>
<sequence>MPATRKHLHISKPRRRQRSVSLTTRASRCGVKNYVNVLKSVHPSVETFFPVTKQYLQEYIDAKKKQGTIKANSLDQYFQHIESYNMALGHGWDSQEFEPMMRDVLEELVQSEERSGNQRKTTTSTGDDDDELFSQDGANDPSLIQVVCFEKSHPSSVKLERNVRISLASIDPNTDPLQQIYGMIANAKFPKKWGKVDRSNIYYRTGAWKDAPHFALSDDNVKLLLDELSNQKNQKDQKDQIQRDPNQRDPNQKDGNEFQLIVYTKQRNATPAMTIQPMQFSPTPNDDPMASSNHVPLTPRKSPPRLQQVPALDFSSAESSTPSPTFMQLKSVTIRSSNRVYKQNIAVTDKTTFSSLLSFAIKKTPPPGKQFVLQSEDGELEYMPEDPVRKVIFGTIHADVVVKMEDIREKKKYIEHCLKKICTEKKTKKPKNL</sequence>
<proteinExistence type="predicted"/>
<feature type="region of interest" description="Disordered" evidence="1">
    <location>
        <begin position="276"/>
        <end position="306"/>
    </location>
</feature>
<feature type="region of interest" description="Disordered" evidence="1">
    <location>
        <begin position="231"/>
        <end position="255"/>
    </location>
</feature>
<evidence type="ECO:0000313" key="3">
    <source>
        <dbReference type="Proteomes" id="UP000684084"/>
    </source>
</evidence>
<feature type="region of interest" description="Disordered" evidence="1">
    <location>
        <begin position="109"/>
        <end position="136"/>
    </location>
</feature>
<dbReference type="Proteomes" id="UP000684084">
    <property type="component" value="Unassembled WGS sequence"/>
</dbReference>
<comment type="caution">
    <text evidence="2">The sequence shown here is derived from an EMBL/GenBank/DDBJ whole genome shotgun (WGS) entry which is preliminary data.</text>
</comment>
<evidence type="ECO:0000256" key="1">
    <source>
        <dbReference type="SAM" id="MobiDB-lite"/>
    </source>
</evidence>
<accession>A0A915ZQR8</accession>
<feature type="compositionally biased region" description="Polar residues" evidence="1">
    <location>
        <begin position="276"/>
        <end position="295"/>
    </location>
</feature>
<evidence type="ECO:0000313" key="2">
    <source>
        <dbReference type="EMBL" id="CAB5387388.1"/>
    </source>
</evidence>
<protein>
    <submittedName>
        <fullName evidence="2">Uncharacterized protein</fullName>
    </submittedName>
</protein>
<feature type="compositionally biased region" description="Basic and acidic residues" evidence="1">
    <location>
        <begin position="233"/>
        <end position="255"/>
    </location>
</feature>
<reference evidence="2" key="1">
    <citation type="submission" date="2020-05" db="EMBL/GenBank/DDBJ databases">
        <authorList>
            <person name="Rincon C."/>
            <person name="Sanders R I."/>
            <person name="Robbins C."/>
            <person name="Chaturvedi A."/>
        </authorList>
    </citation>
    <scope>NUCLEOTIDE SEQUENCE</scope>
    <source>
        <strain evidence="2">CHB12</strain>
    </source>
</reference>
<feature type="compositionally biased region" description="Basic residues" evidence="1">
    <location>
        <begin position="1"/>
        <end position="18"/>
    </location>
</feature>
<gene>
    <name evidence="2" type="ORF">CHRIB12_LOCUS20126</name>
</gene>
<dbReference type="VEuPathDB" id="FungiDB:RhiirFUN_003327"/>